<proteinExistence type="predicted"/>
<keyword evidence="1" id="KW-0175">Coiled coil</keyword>
<reference evidence="3" key="2">
    <citation type="submission" date="2025-05" db="UniProtKB">
        <authorList>
            <consortium name="EnsemblMetazoa"/>
        </authorList>
    </citation>
    <scope>IDENTIFICATION</scope>
    <source>
        <strain evidence="3">Foshan</strain>
    </source>
</reference>
<feature type="region of interest" description="Disordered" evidence="2">
    <location>
        <begin position="137"/>
        <end position="156"/>
    </location>
</feature>
<feature type="compositionally biased region" description="Polar residues" evidence="2">
    <location>
        <begin position="1"/>
        <end position="21"/>
    </location>
</feature>
<feature type="region of interest" description="Disordered" evidence="2">
    <location>
        <begin position="1086"/>
        <end position="1107"/>
    </location>
</feature>
<feature type="compositionally biased region" description="Low complexity" evidence="2">
    <location>
        <begin position="841"/>
        <end position="850"/>
    </location>
</feature>
<feature type="compositionally biased region" description="Polar residues" evidence="2">
    <location>
        <begin position="1088"/>
        <end position="1107"/>
    </location>
</feature>
<accession>A0ABM1Y991</accession>
<dbReference type="RefSeq" id="XP_029728900.2">
    <property type="nucleotide sequence ID" value="XM_029873040.2"/>
</dbReference>
<feature type="region of interest" description="Disordered" evidence="2">
    <location>
        <begin position="1211"/>
        <end position="1234"/>
    </location>
</feature>
<evidence type="ECO:0000313" key="3">
    <source>
        <dbReference type="EnsemblMetazoa" id="AALFPA23_006957.P9200"/>
    </source>
</evidence>
<feature type="region of interest" description="Disordered" evidence="2">
    <location>
        <begin position="907"/>
        <end position="937"/>
    </location>
</feature>
<evidence type="ECO:0008006" key="5">
    <source>
        <dbReference type="Google" id="ProtNLM"/>
    </source>
</evidence>
<evidence type="ECO:0000313" key="4">
    <source>
        <dbReference type="Proteomes" id="UP000069940"/>
    </source>
</evidence>
<name>A0ABM1Y991_AEDAL</name>
<feature type="region of interest" description="Disordered" evidence="2">
    <location>
        <begin position="1351"/>
        <end position="1384"/>
    </location>
</feature>
<feature type="region of interest" description="Disordered" evidence="2">
    <location>
        <begin position="1572"/>
        <end position="1614"/>
    </location>
</feature>
<feature type="region of interest" description="Disordered" evidence="2">
    <location>
        <begin position="841"/>
        <end position="881"/>
    </location>
</feature>
<evidence type="ECO:0000256" key="1">
    <source>
        <dbReference type="SAM" id="Coils"/>
    </source>
</evidence>
<feature type="compositionally biased region" description="Low complexity" evidence="2">
    <location>
        <begin position="917"/>
        <end position="932"/>
    </location>
</feature>
<feature type="region of interest" description="Disordered" evidence="2">
    <location>
        <begin position="1"/>
        <end position="27"/>
    </location>
</feature>
<dbReference type="Proteomes" id="UP000069940">
    <property type="component" value="Unassembled WGS sequence"/>
</dbReference>
<feature type="region of interest" description="Disordered" evidence="2">
    <location>
        <begin position="1478"/>
        <end position="1525"/>
    </location>
</feature>
<feature type="region of interest" description="Disordered" evidence="2">
    <location>
        <begin position="1404"/>
        <end position="1423"/>
    </location>
</feature>
<feature type="compositionally biased region" description="Polar residues" evidence="2">
    <location>
        <begin position="907"/>
        <end position="916"/>
    </location>
</feature>
<feature type="coiled-coil region" evidence="1">
    <location>
        <begin position="423"/>
        <end position="518"/>
    </location>
</feature>
<feature type="compositionally biased region" description="Basic and acidic residues" evidence="2">
    <location>
        <begin position="1647"/>
        <end position="1661"/>
    </location>
</feature>
<feature type="region of interest" description="Disordered" evidence="2">
    <location>
        <begin position="740"/>
        <end position="790"/>
    </location>
</feature>
<dbReference type="EnsemblMetazoa" id="AALFPA23_006957.R9200">
    <property type="protein sequence ID" value="AALFPA23_006957.P9200"/>
    <property type="gene ID" value="AALFPA23_006957"/>
</dbReference>
<feature type="region of interest" description="Disordered" evidence="2">
    <location>
        <begin position="1431"/>
        <end position="1454"/>
    </location>
</feature>
<feature type="compositionally biased region" description="Low complexity" evidence="2">
    <location>
        <begin position="1404"/>
        <end position="1413"/>
    </location>
</feature>
<sequence>MSINITVHSSQPAAPSGSNPFASLESVRKAENDKLRKARLEQVRQQSKQLAAKVRRNFKTAKEKELANVEKLREAELKSWKQKHIAKLQTDYQHCLEDVGEAHKAAEAADQCEIWFQEKRATQQAAALQRGRQAEQKLAKDIQDRESRKVKKKRDYVPSKSVAIQVSVPAEQKKDAPVQVDDSSSYANTVSAFEQFKRGSKANSVPDLRVPDDRPLSPDFLSSDEELLPATGKNKENIPAQSSASSKRIDTLYYNPTSFTSPETIQHQASTTQQKPIKPFTQISDFVRRRRQEKSHQYAHPHDPPMKDFPTYSSQKIVQFDDLSENTLSFPTSAAMGGSILESPRKPVRKLVEHPKTIPIKSKASSPSKRSATATTDSTTSAVGATSSKVQYYDFNTKYRKEYDQPSAFVTRNDHPREGELNAMQEADRLERLQAEMLNARRQLPVGPDRSQNALEKLQMRKDYENLQAELDKLVRAESQVKGLDVTSKPLMTETRQRQQTEARQKRMNQAVEDLLKKRVLITCPVVRDPPKGVQLANRPSQINVAAGMGNAVHVPGDDSVVRDSSDSCSTIMLGYDRGNERAGIPLPEADKVAKLKDLLEKVNEQKRLLTEELKKEEEIDRELKVPVVGFKSTKTQTDNGIKKLQQRQRELEVQQKQLHEKEKEIHELEKQLKEKLNRLEKEKPKPKIPIQIETKGSGNAEVQTIHDNSSTVSNDSIQSGSEIPVKIVITVNDKSKKKVKKTPKKAVPEVRKRKKAKEVKDVVDQPVEPPNIPVKSPQKVKEIPQSPIITQKVIPEPPMVIPEQTEASPISSTTSTVYRQLPAKIDNRAGQLLKQLAQLQAPPQKQAKPQRPDSAPKHLLKKTALPPPVPSTRVQQRGQNLNPNLMQYIVRLLGMSRQSIEQLGVSSSTTVSTPHESVVNVSANQSSSAEEVTSRDQSRMDKLRRFIDENYNFLQEIDETLKEQELSGTADENISRVEDVWMKTLSRKEKEIRREKPKMAAPPTGQSPPVRDSSLKSILKSPKKTPAKVATIMTPQGNVEVIDLTDRAEQEALEKYSHLAENCSKRISELSDMIQKVREEKKKLIENSLSSSDQPESSTKYLDLPRTQQKIPQAPEAAGISPQSAKDDPVSEEINNIFTNSRQIGLSKDSGIAMSRPVTSSDYRDSPDTRPANAGAPQFESSEDLSSREMVTPAVSVAFEPLLKDIPKVSPRLPHVETNDQAMSPEPKDIPLAKRTKPPVAITRYSPQLEEPIAAHELSTIPEVETPLASKANISVVPSEKLDPAEQLLVEVRDKLLEHARALGYEDFPNYQQYVREQNLEGTRYDPEKTSYSRLHDLLEVTDRSDLRYQNFPVPAPEMNITEESNKQNNKKAELDSNSSSSTTLPDVVAELKLRKIIDKSFDNSLDDSNLSTPESGSLLALHPLPEKSPIKAHQNQNDGHKTPEQSVSETTASLERDLNQLGLRWASTMLKKNQQALLQDHSSSSSLSPAEDIRRQSGRNPQPLPSLRDDPNDSQNAVAGKPLNLKEFIARELMIRTHSDPSSLSESSSPCSLLLRSLLDISHINASTTPELLTQTTDRNIQRTSTPVATKSSSGTTPREANKDDGSLNNITNGLFSAESRISSVRMSSSSSGGENKLTVPNVRLDVERYDNGRDKERK</sequence>
<dbReference type="GeneID" id="115266597"/>
<organism evidence="3 4">
    <name type="scientific">Aedes albopictus</name>
    <name type="common">Asian tiger mosquito</name>
    <name type="synonym">Stegomyia albopicta</name>
    <dbReference type="NCBI Taxonomy" id="7160"/>
    <lineage>
        <taxon>Eukaryota</taxon>
        <taxon>Metazoa</taxon>
        <taxon>Ecdysozoa</taxon>
        <taxon>Arthropoda</taxon>
        <taxon>Hexapoda</taxon>
        <taxon>Insecta</taxon>
        <taxon>Pterygota</taxon>
        <taxon>Neoptera</taxon>
        <taxon>Endopterygota</taxon>
        <taxon>Diptera</taxon>
        <taxon>Nematocera</taxon>
        <taxon>Culicoidea</taxon>
        <taxon>Culicidae</taxon>
        <taxon>Culicinae</taxon>
        <taxon>Aedini</taxon>
        <taxon>Aedes</taxon>
        <taxon>Stegomyia</taxon>
    </lineage>
</organism>
<protein>
    <recommendedName>
        <fullName evidence="5">CAP-Gly domain-containing protein</fullName>
    </recommendedName>
</protein>
<feature type="region of interest" description="Disordered" evidence="2">
    <location>
        <begin position="991"/>
        <end position="1015"/>
    </location>
</feature>
<evidence type="ECO:0000256" key="2">
    <source>
        <dbReference type="SAM" id="MobiDB-lite"/>
    </source>
</evidence>
<feature type="compositionally biased region" description="Basic and acidic residues" evidence="2">
    <location>
        <begin position="137"/>
        <end position="147"/>
    </location>
</feature>
<feature type="region of interest" description="Disordered" evidence="2">
    <location>
        <begin position="1149"/>
        <end position="1189"/>
    </location>
</feature>
<feature type="region of interest" description="Disordered" evidence="2">
    <location>
        <begin position="335"/>
        <end position="383"/>
    </location>
</feature>
<keyword evidence="4" id="KW-1185">Reference proteome</keyword>
<feature type="coiled-coil region" evidence="1">
    <location>
        <begin position="593"/>
        <end position="683"/>
    </location>
</feature>
<reference evidence="4" key="1">
    <citation type="journal article" date="2015" name="Proc. Natl. Acad. Sci. U.S.A.">
        <title>Genome sequence of the Asian Tiger mosquito, Aedes albopictus, reveals insights into its biology, genetics, and evolution.</title>
        <authorList>
            <person name="Chen X.G."/>
            <person name="Jiang X."/>
            <person name="Gu J."/>
            <person name="Xu M."/>
            <person name="Wu Y."/>
            <person name="Deng Y."/>
            <person name="Zhang C."/>
            <person name="Bonizzoni M."/>
            <person name="Dermauw W."/>
            <person name="Vontas J."/>
            <person name="Armbruster P."/>
            <person name="Huang X."/>
            <person name="Yang Y."/>
            <person name="Zhang H."/>
            <person name="He W."/>
            <person name="Peng H."/>
            <person name="Liu Y."/>
            <person name="Wu K."/>
            <person name="Chen J."/>
            <person name="Lirakis M."/>
            <person name="Topalis P."/>
            <person name="Van Leeuwen T."/>
            <person name="Hall A.B."/>
            <person name="Jiang X."/>
            <person name="Thorpe C."/>
            <person name="Mueller R.L."/>
            <person name="Sun C."/>
            <person name="Waterhouse R.M."/>
            <person name="Yan G."/>
            <person name="Tu Z.J."/>
            <person name="Fang X."/>
            <person name="James A.A."/>
        </authorList>
    </citation>
    <scope>NUCLEOTIDE SEQUENCE [LARGE SCALE GENOMIC DNA]</scope>
    <source>
        <strain evidence="4">Foshan</strain>
    </source>
</reference>
<feature type="region of interest" description="Disordered" evidence="2">
    <location>
        <begin position="1626"/>
        <end position="1661"/>
    </location>
</feature>
<feature type="compositionally biased region" description="Low complexity" evidence="2">
    <location>
        <begin position="357"/>
        <end position="383"/>
    </location>
</feature>
<feature type="coiled-coil region" evidence="1">
    <location>
        <begin position="37"/>
        <end position="75"/>
    </location>
</feature>
<feature type="region of interest" description="Disordered" evidence="2">
    <location>
        <begin position="203"/>
        <end position="224"/>
    </location>
</feature>
<feature type="compositionally biased region" description="Polar residues" evidence="2">
    <location>
        <begin position="1572"/>
        <end position="1601"/>
    </location>
</feature>